<accession>A0ABQ8EWC0</accession>
<feature type="region of interest" description="Disordered" evidence="2">
    <location>
        <begin position="516"/>
        <end position="549"/>
    </location>
</feature>
<feature type="coiled-coil region" evidence="1">
    <location>
        <begin position="612"/>
        <end position="642"/>
    </location>
</feature>
<evidence type="ECO:0000256" key="2">
    <source>
        <dbReference type="SAM" id="MobiDB-lite"/>
    </source>
</evidence>
<evidence type="ECO:0000313" key="3">
    <source>
        <dbReference type="EMBL" id="KAH6587695.1"/>
    </source>
</evidence>
<name>A0ABQ8EWC0_9FUNG</name>
<protein>
    <submittedName>
        <fullName evidence="3">Uncharacterized protein</fullName>
    </submittedName>
</protein>
<keyword evidence="1" id="KW-0175">Coiled coil</keyword>
<evidence type="ECO:0000313" key="4">
    <source>
        <dbReference type="Proteomes" id="UP001648503"/>
    </source>
</evidence>
<organism evidence="3 4">
    <name type="scientific">Batrachochytrium salamandrivorans</name>
    <dbReference type="NCBI Taxonomy" id="1357716"/>
    <lineage>
        <taxon>Eukaryota</taxon>
        <taxon>Fungi</taxon>
        <taxon>Fungi incertae sedis</taxon>
        <taxon>Chytridiomycota</taxon>
        <taxon>Chytridiomycota incertae sedis</taxon>
        <taxon>Chytridiomycetes</taxon>
        <taxon>Rhizophydiales</taxon>
        <taxon>Rhizophydiales incertae sedis</taxon>
        <taxon>Batrachochytrium</taxon>
    </lineage>
</organism>
<gene>
    <name evidence="3" type="ORF">BASA50_011299</name>
</gene>
<proteinExistence type="predicted"/>
<evidence type="ECO:0000256" key="1">
    <source>
        <dbReference type="SAM" id="Coils"/>
    </source>
</evidence>
<dbReference type="Proteomes" id="UP001648503">
    <property type="component" value="Unassembled WGS sequence"/>
</dbReference>
<feature type="region of interest" description="Disordered" evidence="2">
    <location>
        <begin position="265"/>
        <end position="289"/>
    </location>
</feature>
<comment type="caution">
    <text evidence="3">The sequence shown here is derived from an EMBL/GenBank/DDBJ whole genome shotgun (WGS) entry which is preliminary data.</text>
</comment>
<sequence length="644" mass="69132">MPRILQQREGASVVLKEPVEYNDTYPAIVIAHVSQPRTEHVNLNETIEGNSLGHQQPHQNLQQHYTTSHSKNSTIELPLSRRGSHSSRNGPPTPSLEKKPKRGTSFLGTISPVAQDPIVIRPVPSPQESTVPLDPKEIKDTTLCASDKPEQPEHLDSTQSLACSTNEESRLRQTYKLSRVPRVSHSVAIPKQKQQESPQHPLLPQSEPAQSQETALHPLPPAEHADLCTDVKHVDELPSSKVGVDRYSSTPEDLTIVAVAEQSLPTHRKSADGNLGSTSTESTPAALASDTDAAGDDTLIEENLESFQAQSSQRRMSTKDQRRKRLITFLRKAVSGGVYNSFQREGATELSCGETGDEQKDDSLVSDTVDSMLPEPAYSAPRIEQKKRRSIFSALSGSTGTGSKENLRTMSISSPMTASSPTGLAPSTSLFGSQLQSSSFGGSTHSQFQSRLSSVNTDSNTSVAAAGVAGPNAAMLAMAAFAAAAASQHGNQVHAHGSHSGVFPMVGRSRQASLCLPSQNSAPTNAPSASVKIQGNSTRSTPPIHSQLSHTSIMPPPPLVSWSLPGPAVPPNPSSYSVLGEIGSSPPSPSIVRVERLQRRQSIKTDIYAKRIVNLEEAVALLQSQVAQLMKVQEESRQLDKESN</sequence>
<feature type="compositionally biased region" description="Basic and acidic residues" evidence="2">
    <location>
        <begin position="147"/>
        <end position="156"/>
    </location>
</feature>
<dbReference type="EMBL" id="JAFCIX010000555">
    <property type="protein sequence ID" value="KAH6587695.1"/>
    <property type="molecule type" value="Genomic_DNA"/>
</dbReference>
<feature type="compositionally biased region" description="Polar residues" evidence="2">
    <location>
        <begin position="49"/>
        <end position="75"/>
    </location>
</feature>
<reference evidence="3 4" key="1">
    <citation type="submission" date="2021-02" db="EMBL/GenBank/DDBJ databases">
        <title>Variation within the Batrachochytrium salamandrivorans European outbreak.</title>
        <authorList>
            <person name="Kelly M."/>
            <person name="Pasmans F."/>
            <person name="Shea T.P."/>
            <person name="Munoz J.F."/>
            <person name="Carranza S."/>
            <person name="Cuomo C.A."/>
            <person name="Martel A."/>
        </authorList>
    </citation>
    <scope>NUCLEOTIDE SEQUENCE [LARGE SCALE GENOMIC DNA]</scope>
    <source>
        <strain evidence="3 4">AMFP18/2</strain>
    </source>
</reference>
<feature type="region of interest" description="Disordered" evidence="2">
    <location>
        <begin position="49"/>
        <end position="213"/>
    </location>
</feature>
<feature type="compositionally biased region" description="Polar residues" evidence="2">
    <location>
        <begin position="157"/>
        <end position="166"/>
    </location>
</feature>
<keyword evidence="4" id="KW-1185">Reference proteome</keyword>